<dbReference type="SUPFAM" id="SSF52540">
    <property type="entry name" value="P-loop containing nucleoside triphosphate hydrolases"/>
    <property type="match status" value="1"/>
</dbReference>
<dbReference type="InterPro" id="IPR027417">
    <property type="entry name" value="P-loop_NTPase"/>
</dbReference>
<feature type="non-terminal residue" evidence="9">
    <location>
        <position position="72"/>
    </location>
</feature>
<dbReference type="Pfam" id="PF00225">
    <property type="entry name" value="Kinesin"/>
    <property type="match status" value="1"/>
</dbReference>
<dbReference type="GO" id="GO:0005524">
    <property type="term" value="F:ATP binding"/>
    <property type="evidence" value="ECO:0007669"/>
    <property type="project" value="UniProtKB-UniRule"/>
</dbReference>
<evidence type="ECO:0000256" key="3">
    <source>
        <dbReference type="ARBA" id="ARBA00022840"/>
    </source>
</evidence>
<dbReference type="GO" id="GO:0008017">
    <property type="term" value="F:microtubule binding"/>
    <property type="evidence" value="ECO:0007669"/>
    <property type="project" value="InterPro"/>
</dbReference>
<evidence type="ECO:0000256" key="4">
    <source>
        <dbReference type="ARBA" id="ARBA00023054"/>
    </source>
</evidence>
<keyword evidence="5 7" id="KW-0505">Motor protein</keyword>
<keyword evidence="6" id="KW-0963">Cytoplasm</keyword>
<evidence type="ECO:0000259" key="8">
    <source>
        <dbReference type="PROSITE" id="PS50067"/>
    </source>
</evidence>
<comment type="subcellular location">
    <subcellularLocation>
        <location evidence="1">Cytoplasm</location>
        <location evidence="1">Cytoskeleton</location>
    </subcellularLocation>
</comment>
<evidence type="ECO:0000256" key="6">
    <source>
        <dbReference type="ARBA" id="ARBA00023212"/>
    </source>
</evidence>
<dbReference type="GO" id="GO:0003777">
    <property type="term" value="F:microtubule motor activity"/>
    <property type="evidence" value="ECO:0007669"/>
    <property type="project" value="InterPro"/>
</dbReference>
<keyword evidence="3 7" id="KW-0067">ATP-binding</keyword>
<accession>A0A0B7C4B7</accession>
<comment type="similarity">
    <text evidence="7">Belongs to the TRAFAC class myosin-kinesin ATPase superfamily. Kinesin family.</text>
</comment>
<dbReference type="Gene3D" id="3.40.850.10">
    <property type="entry name" value="Kinesin motor domain"/>
    <property type="match status" value="1"/>
</dbReference>
<keyword evidence="2 7" id="KW-0547">Nucleotide-binding</keyword>
<evidence type="ECO:0000256" key="1">
    <source>
        <dbReference type="ARBA" id="ARBA00004245"/>
    </source>
</evidence>
<gene>
    <name evidence="9" type="primary">ORF222679</name>
</gene>
<evidence type="ECO:0000256" key="2">
    <source>
        <dbReference type="ARBA" id="ARBA00022741"/>
    </source>
</evidence>
<dbReference type="AlphaFoldDB" id="A0A0B7C4B7"/>
<dbReference type="PANTHER" id="PTHR47968:SF75">
    <property type="entry name" value="CENTROMERE-ASSOCIATED PROTEIN E"/>
    <property type="match status" value="1"/>
</dbReference>
<evidence type="ECO:0000256" key="5">
    <source>
        <dbReference type="ARBA" id="ARBA00023175"/>
    </source>
</evidence>
<feature type="non-terminal residue" evidence="9">
    <location>
        <position position="1"/>
    </location>
</feature>
<protein>
    <recommendedName>
        <fullName evidence="8">Kinesin motor domain-containing protein</fullName>
    </recommendedName>
</protein>
<organism evidence="9">
    <name type="scientific">Arion vulgaris</name>
    <dbReference type="NCBI Taxonomy" id="1028688"/>
    <lineage>
        <taxon>Eukaryota</taxon>
        <taxon>Metazoa</taxon>
        <taxon>Spiralia</taxon>
        <taxon>Lophotrochozoa</taxon>
        <taxon>Mollusca</taxon>
        <taxon>Gastropoda</taxon>
        <taxon>Heterobranchia</taxon>
        <taxon>Euthyneura</taxon>
        <taxon>Panpulmonata</taxon>
        <taxon>Eupulmonata</taxon>
        <taxon>Stylommatophora</taxon>
        <taxon>Helicina</taxon>
        <taxon>Arionoidea</taxon>
        <taxon>Arionidae</taxon>
        <taxon>Arion</taxon>
    </lineage>
</organism>
<keyword evidence="4" id="KW-0175">Coiled coil</keyword>
<evidence type="ECO:0000313" key="9">
    <source>
        <dbReference type="EMBL" id="CEL00027.1"/>
    </source>
</evidence>
<dbReference type="InterPro" id="IPR036961">
    <property type="entry name" value="Kinesin_motor_dom_sf"/>
</dbReference>
<evidence type="ECO:0000256" key="7">
    <source>
        <dbReference type="PROSITE-ProRule" id="PRU00283"/>
    </source>
</evidence>
<dbReference type="GO" id="GO:0005856">
    <property type="term" value="C:cytoskeleton"/>
    <property type="evidence" value="ECO:0007669"/>
    <property type="project" value="UniProtKB-SubCell"/>
</dbReference>
<sequence length="72" mass="8159">NTSNMMVYKELASDIVKQAMIGFHGTLFTYGQSGSGKTYTIDALRTFAIKSAYDYIENCPAREFLMRVSYIE</sequence>
<dbReference type="PANTHER" id="PTHR47968">
    <property type="entry name" value="CENTROMERE PROTEIN E"/>
    <property type="match status" value="1"/>
</dbReference>
<feature type="binding site" evidence="7">
    <location>
        <begin position="31"/>
        <end position="38"/>
    </location>
    <ligand>
        <name>ATP</name>
        <dbReference type="ChEBI" id="CHEBI:30616"/>
    </ligand>
</feature>
<dbReference type="GO" id="GO:0007018">
    <property type="term" value="P:microtubule-based movement"/>
    <property type="evidence" value="ECO:0007669"/>
    <property type="project" value="InterPro"/>
</dbReference>
<dbReference type="PROSITE" id="PS50067">
    <property type="entry name" value="KINESIN_MOTOR_2"/>
    <property type="match status" value="1"/>
</dbReference>
<proteinExistence type="inferred from homology"/>
<dbReference type="InterPro" id="IPR027640">
    <property type="entry name" value="Kinesin-like_fam"/>
</dbReference>
<feature type="domain" description="Kinesin motor" evidence="8">
    <location>
        <begin position="1"/>
        <end position="72"/>
    </location>
</feature>
<reference evidence="9" key="1">
    <citation type="submission" date="2014-12" db="EMBL/GenBank/DDBJ databases">
        <title>Insight into the proteome of Arion vulgaris.</title>
        <authorList>
            <person name="Aradska J."/>
            <person name="Bulat T."/>
            <person name="Smidak R."/>
            <person name="Sarate P."/>
            <person name="Gangsoo J."/>
            <person name="Sialana F."/>
            <person name="Bilban M."/>
            <person name="Lubec G."/>
        </authorList>
    </citation>
    <scope>NUCLEOTIDE SEQUENCE</scope>
    <source>
        <tissue evidence="9">Skin</tissue>
    </source>
</reference>
<keyword evidence="6" id="KW-0206">Cytoskeleton</keyword>
<dbReference type="InterPro" id="IPR001752">
    <property type="entry name" value="Kinesin_motor_dom"/>
</dbReference>
<name>A0A0B7C4B7_9EUPU</name>
<dbReference type="EMBL" id="HACG01053156">
    <property type="protein sequence ID" value="CEL00027.1"/>
    <property type="molecule type" value="Transcribed_RNA"/>
</dbReference>